<keyword evidence="2 4" id="KW-0378">Hydrolase</keyword>
<dbReference type="SUPFAM" id="SSF75005">
    <property type="entry name" value="Arabinanase/levansucrase/invertase"/>
    <property type="match status" value="1"/>
</dbReference>
<comment type="caution">
    <text evidence="6">The sequence shown here is derived from an EMBL/GenBank/DDBJ whole genome shotgun (WGS) entry which is preliminary data.</text>
</comment>
<comment type="similarity">
    <text evidence="1 4">Belongs to the glycosyl hydrolase 43 family.</text>
</comment>
<dbReference type="Proteomes" id="UP001589867">
    <property type="component" value="Unassembled WGS sequence"/>
</dbReference>
<accession>A0ABV6LVH8</accession>
<proteinExistence type="inferred from homology"/>
<feature type="domain" description="Beta-xylosidase C-terminal Concanavalin A-like" evidence="5">
    <location>
        <begin position="323"/>
        <end position="503"/>
    </location>
</feature>
<evidence type="ECO:0000259" key="5">
    <source>
        <dbReference type="Pfam" id="PF17851"/>
    </source>
</evidence>
<dbReference type="CDD" id="cd09001">
    <property type="entry name" value="GH43_FsAxh1-like"/>
    <property type="match status" value="1"/>
</dbReference>
<organism evidence="6 7">
    <name type="scientific">Phytohabitans kaempferiae</name>
    <dbReference type="NCBI Taxonomy" id="1620943"/>
    <lineage>
        <taxon>Bacteria</taxon>
        <taxon>Bacillati</taxon>
        <taxon>Actinomycetota</taxon>
        <taxon>Actinomycetes</taxon>
        <taxon>Micromonosporales</taxon>
        <taxon>Micromonosporaceae</taxon>
    </lineage>
</organism>
<evidence type="ECO:0000256" key="3">
    <source>
        <dbReference type="ARBA" id="ARBA00023295"/>
    </source>
</evidence>
<keyword evidence="7" id="KW-1185">Reference proteome</keyword>
<dbReference type="EMBL" id="JBHLUH010000003">
    <property type="protein sequence ID" value="MFC0526243.1"/>
    <property type="molecule type" value="Genomic_DNA"/>
</dbReference>
<dbReference type="Pfam" id="PF17851">
    <property type="entry name" value="GH43_C2"/>
    <property type="match status" value="1"/>
</dbReference>
<sequence>MTTVEAAPLPPWVADNADGTYRNPVLHADWSDPDVIRVSDDFYLVASSFHRVPGLPILHSRDLVNWSIIGHALNRLEPEEAFRAPRHGCGVWAPAIRHHDGRYWIFYPDPDRGVFVVTATDPAGPWSRSHLLKPGRGLIDPCPLWDDDGSAYLVHAWAKSRAGFNNKLTCHRMSQDGTALLDAGRYVVDGDALPGYRTLEGPKFYRRDGWYWIFAPAGGVAHGWQSVFRSRHVFGPYEDRVVLAQGDTPVNGPHQGAWVTTARGQDWFLHFQDKGAYGRVVHLQPMRWVDGWPELGEPAGQPVLSYAKPDVAAGPLAAPATGDDFAGPGLGPQWAWAGNPQPGWWCLDPGRGLRLPCVLSDAAGDLRQLPNLLGQRLPAERFRATTTLRLTAALAGARAGLAVVGHSYAWIGLERTADGTALVHRAARAGESEVDAAVAQPLAGESVGVGVEVGPGGECRFLAAVGPEPLRPVGPPFTATARHWVGATLGLFATAPPAAGPGGAAEVGPLHVTGADT</sequence>
<evidence type="ECO:0000313" key="7">
    <source>
        <dbReference type="Proteomes" id="UP001589867"/>
    </source>
</evidence>
<dbReference type="Gene3D" id="2.60.120.200">
    <property type="match status" value="1"/>
</dbReference>
<evidence type="ECO:0000256" key="2">
    <source>
        <dbReference type="ARBA" id="ARBA00022801"/>
    </source>
</evidence>
<evidence type="ECO:0000256" key="1">
    <source>
        <dbReference type="ARBA" id="ARBA00009865"/>
    </source>
</evidence>
<dbReference type="InterPro" id="IPR006710">
    <property type="entry name" value="Glyco_hydro_43"/>
</dbReference>
<evidence type="ECO:0000256" key="4">
    <source>
        <dbReference type="RuleBase" id="RU361187"/>
    </source>
</evidence>
<dbReference type="InterPro" id="IPR013320">
    <property type="entry name" value="ConA-like_dom_sf"/>
</dbReference>
<dbReference type="InterPro" id="IPR051795">
    <property type="entry name" value="Glycosyl_Hydrlase_43"/>
</dbReference>
<name>A0ABV6LVH8_9ACTN</name>
<keyword evidence="3 4" id="KW-0326">Glycosidase</keyword>
<dbReference type="Gene3D" id="2.115.10.20">
    <property type="entry name" value="Glycosyl hydrolase domain, family 43"/>
    <property type="match status" value="1"/>
</dbReference>
<dbReference type="InterPro" id="IPR023296">
    <property type="entry name" value="Glyco_hydro_beta-prop_sf"/>
</dbReference>
<dbReference type="PANTHER" id="PTHR42812:SF12">
    <property type="entry name" value="BETA-XYLOSIDASE-RELATED"/>
    <property type="match status" value="1"/>
</dbReference>
<gene>
    <name evidence="6" type="ORF">ACFFIA_01015</name>
</gene>
<dbReference type="RefSeq" id="WP_377243801.1">
    <property type="nucleotide sequence ID" value="NZ_JBHLUH010000003.1"/>
</dbReference>
<dbReference type="SUPFAM" id="SSF49899">
    <property type="entry name" value="Concanavalin A-like lectins/glucanases"/>
    <property type="match status" value="1"/>
</dbReference>
<protein>
    <submittedName>
        <fullName evidence="6">Family 43 glycosylhydrolase</fullName>
    </submittedName>
</protein>
<dbReference type="InterPro" id="IPR041542">
    <property type="entry name" value="GH43_C2"/>
</dbReference>
<evidence type="ECO:0000313" key="6">
    <source>
        <dbReference type="EMBL" id="MFC0526243.1"/>
    </source>
</evidence>
<dbReference type="PANTHER" id="PTHR42812">
    <property type="entry name" value="BETA-XYLOSIDASE"/>
    <property type="match status" value="1"/>
</dbReference>
<dbReference type="Pfam" id="PF04616">
    <property type="entry name" value="Glyco_hydro_43"/>
    <property type="match status" value="1"/>
</dbReference>
<reference evidence="6 7" key="1">
    <citation type="submission" date="2024-09" db="EMBL/GenBank/DDBJ databases">
        <authorList>
            <person name="Sun Q."/>
            <person name="Mori K."/>
        </authorList>
    </citation>
    <scope>NUCLEOTIDE SEQUENCE [LARGE SCALE GENOMIC DNA]</scope>
    <source>
        <strain evidence="6 7">TBRC 3947</strain>
    </source>
</reference>